<keyword evidence="3" id="KW-1185">Reference proteome</keyword>
<gene>
    <name evidence="2" type="ORF">BO70DRAFT_392601</name>
</gene>
<comment type="caution">
    <text evidence="2">The sequence shown here is derived from an EMBL/GenBank/DDBJ whole genome shotgun (WGS) entry which is preliminary data.</text>
</comment>
<dbReference type="VEuPathDB" id="FungiDB:BO70DRAFT_392601"/>
<dbReference type="EMBL" id="MSFL01000002">
    <property type="protein sequence ID" value="PWY90932.1"/>
    <property type="molecule type" value="Genomic_DNA"/>
</dbReference>
<name>A0A317X031_9EURO</name>
<accession>A0A317X031</accession>
<sequence>MNLLASLTAFLSLLSLITAAPADHVDEATHSAVSALQKRDPVMCTPTGDGYCNLGIATYSPSGTFRLREVYIYDRYCKEIGTRPLNNETGHVSVYSLLPWTVEVNVTEAGIIPGGYFWYAGRKTDLGKNMYCRNCSGLTDWECCQAAFDCH</sequence>
<dbReference type="OrthoDB" id="4484384at2759"/>
<protein>
    <submittedName>
        <fullName evidence="2">Uncharacterized protein</fullName>
    </submittedName>
</protein>
<proteinExistence type="predicted"/>
<dbReference type="Proteomes" id="UP000247233">
    <property type="component" value="Unassembled WGS sequence"/>
</dbReference>
<feature type="signal peptide" evidence="1">
    <location>
        <begin position="1"/>
        <end position="19"/>
    </location>
</feature>
<feature type="chain" id="PRO_5016436622" evidence="1">
    <location>
        <begin position="20"/>
        <end position="151"/>
    </location>
</feature>
<dbReference type="RefSeq" id="XP_025403375.1">
    <property type="nucleotide sequence ID" value="XM_025546295.1"/>
</dbReference>
<evidence type="ECO:0000313" key="3">
    <source>
        <dbReference type="Proteomes" id="UP000247233"/>
    </source>
</evidence>
<keyword evidence="1" id="KW-0732">Signal</keyword>
<evidence type="ECO:0000313" key="2">
    <source>
        <dbReference type="EMBL" id="PWY90932.1"/>
    </source>
</evidence>
<dbReference type="GeneID" id="37068532"/>
<dbReference type="AlphaFoldDB" id="A0A317X031"/>
<organism evidence="2 3">
    <name type="scientific">Aspergillus heteromorphus CBS 117.55</name>
    <dbReference type="NCBI Taxonomy" id="1448321"/>
    <lineage>
        <taxon>Eukaryota</taxon>
        <taxon>Fungi</taxon>
        <taxon>Dikarya</taxon>
        <taxon>Ascomycota</taxon>
        <taxon>Pezizomycotina</taxon>
        <taxon>Eurotiomycetes</taxon>
        <taxon>Eurotiomycetidae</taxon>
        <taxon>Eurotiales</taxon>
        <taxon>Aspergillaceae</taxon>
        <taxon>Aspergillus</taxon>
        <taxon>Aspergillus subgen. Circumdati</taxon>
    </lineage>
</organism>
<reference evidence="2 3" key="1">
    <citation type="submission" date="2016-12" db="EMBL/GenBank/DDBJ databases">
        <title>The genomes of Aspergillus section Nigri reveals drivers in fungal speciation.</title>
        <authorList>
            <consortium name="DOE Joint Genome Institute"/>
            <person name="Vesth T.C."/>
            <person name="Nybo J."/>
            <person name="Theobald S."/>
            <person name="Brandl J."/>
            <person name="Frisvad J.C."/>
            <person name="Nielsen K.F."/>
            <person name="Lyhne E.K."/>
            <person name="Kogle M.E."/>
            <person name="Kuo A."/>
            <person name="Riley R."/>
            <person name="Clum A."/>
            <person name="Nolan M."/>
            <person name="Lipzen A."/>
            <person name="Salamov A."/>
            <person name="Henrissat B."/>
            <person name="Wiebenga A."/>
            <person name="De Vries R.P."/>
            <person name="Grigoriev I.V."/>
            <person name="Mortensen U.H."/>
            <person name="Andersen M.R."/>
            <person name="Baker S.E."/>
        </authorList>
    </citation>
    <scope>NUCLEOTIDE SEQUENCE [LARGE SCALE GENOMIC DNA]</scope>
    <source>
        <strain evidence="2 3">CBS 117.55</strain>
    </source>
</reference>
<evidence type="ECO:0000256" key="1">
    <source>
        <dbReference type="SAM" id="SignalP"/>
    </source>
</evidence>